<dbReference type="InterPro" id="IPR034683">
    <property type="entry name" value="IspD/TarI"/>
</dbReference>
<organism evidence="9 10">
    <name type="scientific">Ktedonosporobacter rubrisoli</name>
    <dbReference type="NCBI Taxonomy" id="2509675"/>
    <lineage>
        <taxon>Bacteria</taxon>
        <taxon>Bacillati</taxon>
        <taxon>Chloroflexota</taxon>
        <taxon>Ktedonobacteria</taxon>
        <taxon>Ktedonobacterales</taxon>
        <taxon>Ktedonosporobacteraceae</taxon>
        <taxon>Ktedonosporobacter</taxon>
    </lineage>
</organism>
<dbReference type="NCBIfam" id="TIGR00453">
    <property type="entry name" value="ispD"/>
    <property type="match status" value="1"/>
</dbReference>
<dbReference type="UniPathway" id="UPA00056">
    <property type="reaction ID" value="UER00093"/>
</dbReference>
<dbReference type="Gene3D" id="3.90.550.10">
    <property type="entry name" value="Spore Coat Polysaccharide Biosynthesis Protein SpsA, Chain A"/>
    <property type="match status" value="1"/>
</dbReference>
<dbReference type="Proteomes" id="UP000290365">
    <property type="component" value="Chromosome"/>
</dbReference>
<name>A0A4P6JSK9_KTERU</name>
<comment type="catalytic activity">
    <reaction evidence="1">
        <text>2-C-methyl-D-erythritol 4-phosphate + CTP + H(+) = 4-CDP-2-C-methyl-D-erythritol + diphosphate</text>
        <dbReference type="Rhea" id="RHEA:13429"/>
        <dbReference type="ChEBI" id="CHEBI:15378"/>
        <dbReference type="ChEBI" id="CHEBI:33019"/>
        <dbReference type="ChEBI" id="CHEBI:37563"/>
        <dbReference type="ChEBI" id="CHEBI:57823"/>
        <dbReference type="ChEBI" id="CHEBI:58262"/>
        <dbReference type="EC" id="2.7.7.60"/>
    </reaction>
</comment>
<evidence type="ECO:0000256" key="7">
    <source>
        <dbReference type="ARBA" id="ARBA00022695"/>
    </source>
</evidence>
<dbReference type="PANTHER" id="PTHR32125">
    <property type="entry name" value="2-C-METHYL-D-ERYTHRITOL 4-PHOSPHATE CYTIDYLYLTRANSFERASE, CHLOROPLASTIC"/>
    <property type="match status" value="1"/>
</dbReference>
<evidence type="ECO:0000256" key="2">
    <source>
        <dbReference type="ARBA" id="ARBA00004787"/>
    </source>
</evidence>
<evidence type="ECO:0000256" key="8">
    <source>
        <dbReference type="ARBA" id="ARBA00023229"/>
    </source>
</evidence>
<dbReference type="InterPro" id="IPR001228">
    <property type="entry name" value="IspD"/>
</dbReference>
<evidence type="ECO:0000256" key="5">
    <source>
        <dbReference type="ARBA" id="ARBA00019056"/>
    </source>
</evidence>
<dbReference type="PROSITE" id="PS01295">
    <property type="entry name" value="ISPD"/>
    <property type="match status" value="1"/>
</dbReference>
<gene>
    <name evidence="9" type="primary">ispD</name>
    <name evidence="9" type="ORF">EPA93_22045</name>
</gene>
<keyword evidence="10" id="KW-1185">Reference proteome</keyword>
<evidence type="ECO:0000256" key="3">
    <source>
        <dbReference type="ARBA" id="ARBA00009789"/>
    </source>
</evidence>
<dbReference type="FunFam" id="3.90.550.10:FF:000003">
    <property type="entry name" value="2-C-methyl-D-erythritol 4-phosphate cytidylyltransferase"/>
    <property type="match status" value="1"/>
</dbReference>
<dbReference type="GO" id="GO:0019288">
    <property type="term" value="P:isopentenyl diphosphate biosynthetic process, methylerythritol 4-phosphate pathway"/>
    <property type="evidence" value="ECO:0007669"/>
    <property type="project" value="UniProtKB-UniPathway"/>
</dbReference>
<evidence type="ECO:0000313" key="10">
    <source>
        <dbReference type="Proteomes" id="UP000290365"/>
    </source>
</evidence>
<keyword evidence="8" id="KW-0414">Isoprene biosynthesis</keyword>
<sequence length="260" mass="28851">MVYSHKIPNMHKGETMFRKQDSSMRVVAVVLGAGQGTRMGQPINKVFLPVNGKPVIIYAIEAFEHCPVVDEIVLVAAAGEQEQLTKLAYTAQCHKVRRVVQGGATRHASEMCALEALRPQIQAGEIEVILIHDGARPFISAEKVQQLVEKARDLGGAILAAPLQEEDLIVQVSETHNIQKCFEGEQVWRAQTPQAFRASLLLDAYDRAQQDQFVGTDTAASLERVGYPVAIVESDVNNLKITTAHDLLHAEKLSRHRRFW</sequence>
<proteinExistence type="inferred from homology"/>
<evidence type="ECO:0000256" key="1">
    <source>
        <dbReference type="ARBA" id="ARBA00001282"/>
    </source>
</evidence>
<accession>A0A4P6JSK9</accession>
<dbReference type="AlphaFoldDB" id="A0A4P6JSK9"/>
<dbReference type="PANTHER" id="PTHR32125:SF4">
    <property type="entry name" value="2-C-METHYL-D-ERYTHRITOL 4-PHOSPHATE CYTIDYLYLTRANSFERASE, CHLOROPLASTIC"/>
    <property type="match status" value="1"/>
</dbReference>
<evidence type="ECO:0000256" key="4">
    <source>
        <dbReference type="ARBA" id="ARBA00012526"/>
    </source>
</evidence>
<dbReference type="InterPro" id="IPR029044">
    <property type="entry name" value="Nucleotide-diphossugar_trans"/>
</dbReference>
<dbReference type="SUPFAM" id="SSF53448">
    <property type="entry name" value="Nucleotide-diphospho-sugar transferases"/>
    <property type="match status" value="1"/>
</dbReference>
<reference evidence="9 10" key="1">
    <citation type="submission" date="2019-01" db="EMBL/GenBank/DDBJ databases">
        <title>Ktedonosporobacter rubrisoli SCAWS-G2.</title>
        <authorList>
            <person name="Huang Y."/>
            <person name="Yan B."/>
        </authorList>
    </citation>
    <scope>NUCLEOTIDE SEQUENCE [LARGE SCALE GENOMIC DNA]</scope>
    <source>
        <strain evidence="9 10">SCAWS-G2</strain>
    </source>
</reference>
<dbReference type="CDD" id="cd02516">
    <property type="entry name" value="CDP-ME_synthetase"/>
    <property type="match status" value="1"/>
</dbReference>
<keyword evidence="7 9" id="KW-0548">Nucleotidyltransferase</keyword>
<dbReference type="InterPro" id="IPR018294">
    <property type="entry name" value="ISPD_synthase_CS"/>
</dbReference>
<dbReference type="OrthoDB" id="9806837at2"/>
<dbReference type="Pfam" id="PF01128">
    <property type="entry name" value="IspD"/>
    <property type="match status" value="1"/>
</dbReference>
<comment type="similarity">
    <text evidence="3">Belongs to the IspD/TarI cytidylyltransferase family. IspD subfamily.</text>
</comment>
<comment type="pathway">
    <text evidence="2">Isoprenoid biosynthesis; isopentenyl diphosphate biosynthesis via DXP pathway; isopentenyl diphosphate from 1-deoxy-D-xylulose 5-phosphate: step 2/6.</text>
</comment>
<evidence type="ECO:0000313" key="9">
    <source>
        <dbReference type="EMBL" id="QBD78529.1"/>
    </source>
</evidence>
<protein>
    <recommendedName>
        <fullName evidence="5">2-C-methyl-D-erythritol 4-phosphate cytidylyltransferase</fullName>
        <ecNumber evidence="4">2.7.7.60</ecNumber>
    </recommendedName>
</protein>
<dbReference type="KEGG" id="kbs:EPA93_22045"/>
<evidence type="ECO:0000256" key="6">
    <source>
        <dbReference type="ARBA" id="ARBA00022679"/>
    </source>
</evidence>
<dbReference type="EMBL" id="CP035758">
    <property type="protein sequence ID" value="QBD78529.1"/>
    <property type="molecule type" value="Genomic_DNA"/>
</dbReference>
<keyword evidence="6 9" id="KW-0808">Transferase</keyword>
<dbReference type="EC" id="2.7.7.60" evidence="4"/>
<dbReference type="InterPro" id="IPR050088">
    <property type="entry name" value="IspD/TarI_cytidylyltransf_bact"/>
</dbReference>
<dbReference type="GO" id="GO:0050518">
    <property type="term" value="F:2-C-methyl-D-erythritol 4-phosphate cytidylyltransferase activity"/>
    <property type="evidence" value="ECO:0007669"/>
    <property type="project" value="UniProtKB-EC"/>
</dbReference>